<organism evidence="4 5">
    <name type="scientific">Phialocephala subalpina</name>
    <dbReference type="NCBI Taxonomy" id="576137"/>
    <lineage>
        <taxon>Eukaryota</taxon>
        <taxon>Fungi</taxon>
        <taxon>Dikarya</taxon>
        <taxon>Ascomycota</taxon>
        <taxon>Pezizomycotina</taxon>
        <taxon>Leotiomycetes</taxon>
        <taxon>Helotiales</taxon>
        <taxon>Mollisiaceae</taxon>
        <taxon>Phialocephala</taxon>
        <taxon>Phialocephala fortinii species complex</taxon>
    </lineage>
</organism>
<reference evidence="4 5" key="1">
    <citation type="submission" date="2016-03" db="EMBL/GenBank/DDBJ databases">
        <authorList>
            <person name="Ploux O."/>
        </authorList>
    </citation>
    <scope>NUCLEOTIDE SEQUENCE [LARGE SCALE GENOMIC DNA]</scope>
    <source>
        <strain evidence="4 5">UAMH 11012</strain>
    </source>
</reference>
<dbReference type="GO" id="GO:0002100">
    <property type="term" value="P:tRNA wobble adenosine to inosine editing"/>
    <property type="evidence" value="ECO:0007669"/>
    <property type="project" value="TreeGrafter"/>
</dbReference>
<dbReference type="InterPro" id="IPR016193">
    <property type="entry name" value="Cytidine_deaminase-like"/>
</dbReference>
<feature type="chain" id="PRO_5012792600" description="CMP/dCMP-type deaminase domain-containing protein" evidence="2">
    <location>
        <begin position="22"/>
        <end position="250"/>
    </location>
</feature>
<dbReference type="InterPro" id="IPR002125">
    <property type="entry name" value="CMP_dCMP_dom"/>
</dbReference>
<gene>
    <name evidence="4" type="ORF">PAC_09096</name>
</gene>
<dbReference type="OrthoDB" id="408702at2759"/>
<keyword evidence="2" id="KW-0732">Signal</keyword>
<evidence type="ECO:0000259" key="3">
    <source>
        <dbReference type="PROSITE" id="PS51747"/>
    </source>
</evidence>
<feature type="domain" description="CMP/dCMP-type deaminase" evidence="3">
    <location>
        <begin position="45"/>
        <end position="181"/>
    </location>
</feature>
<evidence type="ECO:0000256" key="1">
    <source>
        <dbReference type="SAM" id="MobiDB-lite"/>
    </source>
</evidence>
<evidence type="ECO:0000313" key="4">
    <source>
        <dbReference type="EMBL" id="CZR59204.1"/>
    </source>
</evidence>
<dbReference type="AlphaFoldDB" id="A0A1L7X2F7"/>
<dbReference type="CDD" id="cd01285">
    <property type="entry name" value="nucleoside_deaminase"/>
    <property type="match status" value="1"/>
</dbReference>
<feature type="signal peptide" evidence="2">
    <location>
        <begin position="1"/>
        <end position="21"/>
    </location>
</feature>
<sequence>MLYPLSILSLVLLFLIHLTHGSSHQKHSHDSQHHLSLDTDSISFETRAHWMRKANAALTELASPCPFAAFGTVIVNHTATSEEFPHGKLICYSVNQNQREGNPTLHGEISGINNCSKILTSASGPYTLTPKEALIAFHSLTLYTNAEPCPMCASAIRWSGFKECIFGTSISTLISKGWSQIDLSAEEVFEEAGALPGATKLMGGVLSNETDPWFSWQFDSEISCPKGCARSGKEGEGVCEPVGEEGKSKL</sequence>
<dbReference type="PANTHER" id="PTHR11079:SF203">
    <property type="entry name" value="CMP_DCMP-TYPE DEAMINASE DOMAIN-CONTAINING PROTEIN"/>
    <property type="match status" value="1"/>
</dbReference>
<proteinExistence type="predicted"/>
<name>A0A1L7X2F7_9HELO</name>
<accession>A0A1L7X2F7</accession>
<dbReference type="PROSITE" id="PS51747">
    <property type="entry name" value="CYT_DCMP_DEAMINASES_2"/>
    <property type="match status" value="1"/>
</dbReference>
<dbReference type="Proteomes" id="UP000184330">
    <property type="component" value="Unassembled WGS sequence"/>
</dbReference>
<keyword evidence="5" id="KW-1185">Reference proteome</keyword>
<dbReference type="Pfam" id="PF00383">
    <property type="entry name" value="dCMP_cyt_deam_1"/>
    <property type="match status" value="1"/>
</dbReference>
<evidence type="ECO:0000313" key="5">
    <source>
        <dbReference type="Proteomes" id="UP000184330"/>
    </source>
</evidence>
<dbReference type="GO" id="GO:0052717">
    <property type="term" value="F:tRNA-specific adenosine-34 deaminase activity"/>
    <property type="evidence" value="ECO:0007669"/>
    <property type="project" value="TreeGrafter"/>
</dbReference>
<dbReference type="Gene3D" id="3.40.140.10">
    <property type="entry name" value="Cytidine Deaminase, domain 2"/>
    <property type="match status" value="1"/>
</dbReference>
<dbReference type="SUPFAM" id="SSF53927">
    <property type="entry name" value="Cytidine deaminase-like"/>
    <property type="match status" value="1"/>
</dbReference>
<dbReference type="EMBL" id="FJOG01000013">
    <property type="protein sequence ID" value="CZR59204.1"/>
    <property type="molecule type" value="Genomic_DNA"/>
</dbReference>
<evidence type="ECO:0000256" key="2">
    <source>
        <dbReference type="SAM" id="SignalP"/>
    </source>
</evidence>
<dbReference type="STRING" id="576137.A0A1L7X2F7"/>
<protein>
    <recommendedName>
        <fullName evidence="3">CMP/dCMP-type deaminase domain-containing protein</fullName>
    </recommendedName>
</protein>
<feature type="region of interest" description="Disordered" evidence="1">
    <location>
        <begin position="229"/>
        <end position="250"/>
    </location>
</feature>
<dbReference type="PANTHER" id="PTHR11079">
    <property type="entry name" value="CYTOSINE DEAMINASE FAMILY MEMBER"/>
    <property type="match status" value="1"/>
</dbReference>